<sequence length="378" mass="37759">MSAAVGDAEREARLGLSCVVEPGSLEVARAVAEHGAIAVWAGLRGGSGALARRASALDLTAVARQAVDAGARFVIPGDAEWPRGLDDLGAVSTRAITPAELGGLPLGIWLRGPASVAARSVAIVGSRASTAYGEGVAADLAADLAEAGVAVISGGAYGIDAAAHRGALAGGGATVAVLACGVDVAYPQGNASLLAAIAAEHLVLSELAPGSHPTRVRFLARNRLIAAATSAVVVVEAAHRSGARNTASWARALGRPLLAVPGPITSAGSVTPNQLIRDHVAEAVTGAADVLEIIGRAGEDLAPELPPDAPRPVDALPADLLGLFEALPGRGGIAAGDLALRLARELPRVIIDLGRLEEAGLALQLPDGRWKIRPGGAG</sequence>
<reference evidence="3 4" key="1">
    <citation type="submission" date="2020-07" db="EMBL/GenBank/DDBJ databases">
        <title>Sequencing the genomes of 1000 actinobacteria strains.</title>
        <authorList>
            <person name="Klenk H.-P."/>
        </authorList>
    </citation>
    <scope>NUCLEOTIDE SEQUENCE [LARGE SCALE GENOMIC DNA]</scope>
    <source>
        <strain evidence="3 4">DSM 103164</strain>
    </source>
</reference>
<protein>
    <submittedName>
        <fullName evidence="3">DNA processing protein</fullName>
    </submittedName>
</protein>
<dbReference type="NCBIfam" id="TIGR00732">
    <property type="entry name" value="dprA"/>
    <property type="match status" value="1"/>
</dbReference>
<evidence type="ECO:0000259" key="2">
    <source>
        <dbReference type="Pfam" id="PF02481"/>
    </source>
</evidence>
<dbReference type="GO" id="GO:0009294">
    <property type="term" value="P:DNA-mediated transformation"/>
    <property type="evidence" value="ECO:0007669"/>
    <property type="project" value="InterPro"/>
</dbReference>
<name>A0A7Z0IM42_9ACTN</name>
<dbReference type="PANTHER" id="PTHR43022:SF1">
    <property type="entry name" value="PROTEIN SMF"/>
    <property type="match status" value="1"/>
</dbReference>
<evidence type="ECO:0000313" key="4">
    <source>
        <dbReference type="Proteomes" id="UP000527616"/>
    </source>
</evidence>
<dbReference type="AlphaFoldDB" id="A0A7Z0IM42"/>
<feature type="domain" description="Smf/DprA SLOG" evidence="2">
    <location>
        <begin position="100"/>
        <end position="293"/>
    </location>
</feature>
<dbReference type="SUPFAM" id="SSF102405">
    <property type="entry name" value="MCP/YpsA-like"/>
    <property type="match status" value="1"/>
</dbReference>
<keyword evidence="4" id="KW-1185">Reference proteome</keyword>
<dbReference type="InterPro" id="IPR057666">
    <property type="entry name" value="DrpA_SLOG"/>
</dbReference>
<dbReference type="Proteomes" id="UP000527616">
    <property type="component" value="Unassembled WGS sequence"/>
</dbReference>
<organism evidence="3 4">
    <name type="scientific">Naumannella cuiyingiana</name>
    <dbReference type="NCBI Taxonomy" id="1347891"/>
    <lineage>
        <taxon>Bacteria</taxon>
        <taxon>Bacillati</taxon>
        <taxon>Actinomycetota</taxon>
        <taxon>Actinomycetes</taxon>
        <taxon>Propionibacteriales</taxon>
        <taxon>Propionibacteriaceae</taxon>
        <taxon>Naumannella</taxon>
    </lineage>
</organism>
<evidence type="ECO:0000256" key="1">
    <source>
        <dbReference type="ARBA" id="ARBA00006525"/>
    </source>
</evidence>
<dbReference type="Pfam" id="PF02481">
    <property type="entry name" value="DNA_processg_A"/>
    <property type="match status" value="1"/>
</dbReference>
<gene>
    <name evidence="3" type="ORF">GGQ54_002909</name>
</gene>
<dbReference type="RefSeq" id="WP_179446025.1">
    <property type="nucleotide sequence ID" value="NZ_JACBZS010000001.1"/>
</dbReference>
<comment type="similarity">
    <text evidence="1">Belongs to the DprA/Smf family.</text>
</comment>
<dbReference type="Gene3D" id="3.40.50.450">
    <property type="match status" value="1"/>
</dbReference>
<evidence type="ECO:0000313" key="3">
    <source>
        <dbReference type="EMBL" id="NYI72349.1"/>
    </source>
</evidence>
<accession>A0A7Z0IM42</accession>
<proteinExistence type="inferred from homology"/>
<dbReference type="InterPro" id="IPR003488">
    <property type="entry name" value="DprA"/>
</dbReference>
<dbReference type="EMBL" id="JACBZS010000001">
    <property type="protein sequence ID" value="NYI72349.1"/>
    <property type="molecule type" value="Genomic_DNA"/>
</dbReference>
<dbReference type="PANTHER" id="PTHR43022">
    <property type="entry name" value="PROTEIN SMF"/>
    <property type="match status" value="1"/>
</dbReference>
<comment type="caution">
    <text evidence="3">The sequence shown here is derived from an EMBL/GenBank/DDBJ whole genome shotgun (WGS) entry which is preliminary data.</text>
</comment>